<protein>
    <recommendedName>
        <fullName evidence="4">HTH tetR-type domain-containing protein</fullName>
    </recommendedName>
</protein>
<evidence type="ECO:0000256" key="2">
    <source>
        <dbReference type="ARBA" id="ARBA00023125"/>
    </source>
</evidence>
<dbReference type="PANTHER" id="PTHR47506:SF1">
    <property type="entry name" value="HTH-TYPE TRANSCRIPTIONAL REGULATOR YJDC"/>
    <property type="match status" value="1"/>
</dbReference>
<dbReference type="InterPro" id="IPR011075">
    <property type="entry name" value="TetR_C"/>
</dbReference>
<dbReference type="InterPro" id="IPR001647">
    <property type="entry name" value="HTH_TetR"/>
</dbReference>
<dbReference type="Pfam" id="PF00440">
    <property type="entry name" value="TetR_N"/>
    <property type="match status" value="1"/>
</dbReference>
<proteinExistence type="predicted"/>
<dbReference type="InterPro" id="IPR036271">
    <property type="entry name" value="Tet_transcr_reg_TetR-rel_C_sf"/>
</dbReference>
<dbReference type="AlphaFoldDB" id="A0A3B0SQ39"/>
<dbReference type="Gene3D" id="1.10.10.60">
    <property type="entry name" value="Homeodomain-like"/>
    <property type="match status" value="1"/>
</dbReference>
<accession>A0A3B0SQ39</accession>
<dbReference type="Pfam" id="PF16925">
    <property type="entry name" value="TetR_C_13"/>
    <property type="match status" value="1"/>
</dbReference>
<dbReference type="InterPro" id="IPR009057">
    <property type="entry name" value="Homeodomain-like_sf"/>
</dbReference>
<dbReference type="PANTHER" id="PTHR47506">
    <property type="entry name" value="TRANSCRIPTIONAL REGULATORY PROTEIN"/>
    <property type="match status" value="1"/>
</dbReference>
<dbReference type="PROSITE" id="PS50977">
    <property type="entry name" value="HTH_TETR_2"/>
    <property type="match status" value="1"/>
</dbReference>
<keyword evidence="3" id="KW-0804">Transcription</keyword>
<keyword evidence="2" id="KW-0238">DNA-binding</keyword>
<feature type="domain" description="HTH tetR-type" evidence="4">
    <location>
        <begin position="6"/>
        <end position="66"/>
    </location>
</feature>
<dbReference type="EMBL" id="UOEH01000434">
    <property type="protein sequence ID" value="VAW04402.1"/>
    <property type="molecule type" value="Genomic_DNA"/>
</dbReference>
<evidence type="ECO:0000313" key="5">
    <source>
        <dbReference type="EMBL" id="VAW04402.1"/>
    </source>
</evidence>
<reference evidence="5" key="1">
    <citation type="submission" date="2018-06" db="EMBL/GenBank/DDBJ databases">
        <authorList>
            <person name="Zhirakovskaya E."/>
        </authorList>
    </citation>
    <scope>NUCLEOTIDE SEQUENCE</scope>
</reference>
<dbReference type="SUPFAM" id="SSF46689">
    <property type="entry name" value="Homeodomain-like"/>
    <property type="match status" value="1"/>
</dbReference>
<evidence type="ECO:0000259" key="4">
    <source>
        <dbReference type="PROSITE" id="PS50977"/>
    </source>
</evidence>
<keyword evidence="1" id="KW-0805">Transcription regulation</keyword>
<evidence type="ECO:0000256" key="3">
    <source>
        <dbReference type="ARBA" id="ARBA00023163"/>
    </source>
</evidence>
<gene>
    <name evidence="5" type="ORF">MNBD_ALPHA05-1826</name>
</gene>
<sequence>MGRPISFDRDEAVRIAMYEFWDHGYNATSAKALSEALGITRSSFYNAFESRRSIFEEALALYKSEAPDRALDAVDVNAPVLPLLNSMFKEVCRILCEDGDARGCMTVNCLAESSGRNPEIDGLLVSLTEASIDRFAGLLRVAAKRGEIPRKTQFRKKALALQTLLTGINLMSKVVRDEKELMSIVSQTLSGLGLSHTHATRPTK</sequence>
<dbReference type="SUPFAM" id="SSF48498">
    <property type="entry name" value="Tetracyclin repressor-like, C-terminal domain"/>
    <property type="match status" value="1"/>
</dbReference>
<organism evidence="5">
    <name type="scientific">hydrothermal vent metagenome</name>
    <dbReference type="NCBI Taxonomy" id="652676"/>
    <lineage>
        <taxon>unclassified sequences</taxon>
        <taxon>metagenomes</taxon>
        <taxon>ecological metagenomes</taxon>
    </lineage>
</organism>
<dbReference type="GO" id="GO:0003677">
    <property type="term" value="F:DNA binding"/>
    <property type="evidence" value="ECO:0007669"/>
    <property type="project" value="UniProtKB-KW"/>
</dbReference>
<name>A0A3B0SQ39_9ZZZZ</name>
<evidence type="ECO:0000256" key="1">
    <source>
        <dbReference type="ARBA" id="ARBA00023015"/>
    </source>
</evidence>
<dbReference type="Gene3D" id="1.10.357.10">
    <property type="entry name" value="Tetracycline Repressor, domain 2"/>
    <property type="match status" value="1"/>
</dbReference>